<comment type="similarity">
    <text evidence="1 4">Belongs to the GcvH family.</text>
</comment>
<dbReference type="GO" id="GO:0009249">
    <property type="term" value="P:protein lipoylation"/>
    <property type="evidence" value="ECO:0007669"/>
    <property type="project" value="TreeGrafter"/>
</dbReference>
<proteinExistence type="inferred from homology"/>
<comment type="function">
    <text evidence="4">The H protein shuttles the methylamine group of glycine from the P protein to the T protein.</text>
</comment>
<dbReference type="PANTHER" id="PTHR11715">
    <property type="entry name" value="GLYCINE CLEAVAGE SYSTEM H PROTEIN"/>
    <property type="match status" value="1"/>
</dbReference>
<keyword evidence="4" id="KW-0809">Transit peptide</keyword>
<dbReference type="InterPro" id="IPR011053">
    <property type="entry name" value="Single_hybrid_motif"/>
</dbReference>
<dbReference type="AlphaFoldDB" id="A0A6A6B5Y9"/>
<dbReference type="RefSeq" id="XP_033394546.1">
    <property type="nucleotide sequence ID" value="XM_033543407.1"/>
</dbReference>
<keyword evidence="7" id="KW-1185">Reference proteome</keyword>
<dbReference type="EMBL" id="ML995495">
    <property type="protein sequence ID" value="KAF2138833.1"/>
    <property type="molecule type" value="Genomic_DNA"/>
</dbReference>
<evidence type="ECO:0000256" key="2">
    <source>
        <dbReference type="ARBA" id="ARBA00022823"/>
    </source>
</evidence>
<dbReference type="Proteomes" id="UP000799438">
    <property type="component" value="Unassembled WGS sequence"/>
</dbReference>
<reference evidence="6" key="1">
    <citation type="journal article" date="2020" name="Stud. Mycol.">
        <title>101 Dothideomycetes genomes: a test case for predicting lifestyles and emergence of pathogens.</title>
        <authorList>
            <person name="Haridas S."/>
            <person name="Albert R."/>
            <person name="Binder M."/>
            <person name="Bloem J."/>
            <person name="Labutti K."/>
            <person name="Salamov A."/>
            <person name="Andreopoulos B."/>
            <person name="Baker S."/>
            <person name="Barry K."/>
            <person name="Bills G."/>
            <person name="Bluhm B."/>
            <person name="Cannon C."/>
            <person name="Castanera R."/>
            <person name="Culley D."/>
            <person name="Daum C."/>
            <person name="Ezra D."/>
            <person name="Gonzalez J."/>
            <person name="Henrissat B."/>
            <person name="Kuo A."/>
            <person name="Liang C."/>
            <person name="Lipzen A."/>
            <person name="Lutzoni F."/>
            <person name="Magnuson J."/>
            <person name="Mondo S."/>
            <person name="Nolan M."/>
            <person name="Ohm R."/>
            <person name="Pangilinan J."/>
            <person name="Park H.-J."/>
            <person name="Ramirez L."/>
            <person name="Alfaro M."/>
            <person name="Sun H."/>
            <person name="Tritt A."/>
            <person name="Yoshinaga Y."/>
            <person name="Zwiers L.-H."/>
            <person name="Turgeon B."/>
            <person name="Goodwin S."/>
            <person name="Spatafora J."/>
            <person name="Crous P."/>
            <person name="Grigoriev I."/>
        </authorList>
    </citation>
    <scope>NUCLEOTIDE SEQUENCE</scope>
    <source>
        <strain evidence="6">CBS 121167</strain>
    </source>
</reference>
<dbReference type="GO" id="GO:0019464">
    <property type="term" value="P:glycine decarboxylation via glycine cleavage system"/>
    <property type="evidence" value="ECO:0007669"/>
    <property type="project" value="UniProtKB-UniRule"/>
</dbReference>
<dbReference type="GO" id="GO:0005739">
    <property type="term" value="C:mitochondrion"/>
    <property type="evidence" value="ECO:0007669"/>
    <property type="project" value="UniProtKB-SubCell"/>
</dbReference>
<comment type="subunit">
    <text evidence="4">The glycine cleavage system is composed of four proteins: P, T, L and H.</text>
</comment>
<dbReference type="GO" id="GO:0005960">
    <property type="term" value="C:glycine cleavage complex"/>
    <property type="evidence" value="ECO:0007669"/>
    <property type="project" value="UniProtKB-UniRule"/>
</dbReference>
<evidence type="ECO:0000256" key="4">
    <source>
        <dbReference type="RuleBase" id="RU364055"/>
    </source>
</evidence>
<evidence type="ECO:0000256" key="3">
    <source>
        <dbReference type="PIRSR" id="PIRSR617453-50"/>
    </source>
</evidence>
<accession>A0A6A6B5Y9</accession>
<keyword evidence="4" id="KW-0496">Mitochondrion</keyword>
<dbReference type="OrthoDB" id="10264154at2759"/>
<evidence type="ECO:0000313" key="7">
    <source>
        <dbReference type="Proteomes" id="UP000799438"/>
    </source>
</evidence>
<comment type="cofactor">
    <cofactor evidence="4">
        <name>(R)-lipoate</name>
        <dbReference type="ChEBI" id="CHEBI:83088"/>
    </cofactor>
    <text evidence="4">Binds 1 lipoyl cofactor covalently.</text>
</comment>
<evidence type="ECO:0000259" key="5">
    <source>
        <dbReference type="PROSITE" id="PS50968"/>
    </source>
</evidence>
<dbReference type="SUPFAM" id="SSF51230">
    <property type="entry name" value="Single hybrid motif"/>
    <property type="match status" value="1"/>
</dbReference>
<dbReference type="CDD" id="cd06848">
    <property type="entry name" value="GCS_H"/>
    <property type="match status" value="1"/>
</dbReference>
<dbReference type="NCBIfam" id="NF002270">
    <property type="entry name" value="PRK01202.1"/>
    <property type="match status" value="1"/>
</dbReference>
<dbReference type="HAMAP" id="MF_00272">
    <property type="entry name" value="GcvH"/>
    <property type="match status" value="1"/>
</dbReference>
<dbReference type="InterPro" id="IPR000089">
    <property type="entry name" value="Biotin_lipoyl"/>
</dbReference>
<feature type="domain" description="Lipoyl-binding" evidence="5">
    <location>
        <begin position="38"/>
        <end position="120"/>
    </location>
</feature>
<protein>
    <recommendedName>
        <fullName evidence="4">Glycine cleavage system H protein</fullName>
    </recommendedName>
</protein>
<dbReference type="InterPro" id="IPR002930">
    <property type="entry name" value="GCV_H"/>
</dbReference>
<dbReference type="Pfam" id="PF01597">
    <property type="entry name" value="GCV_H"/>
    <property type="match status" value="1"/>
</dbReference>
<name>A0A6A6B5Y9_9PEZI</name>
<evidence type="ECO:0000256" key="1">
    <source>
        <dbReference type="ARBA" id="ARBA00009249"/>
    </source>
</evidence>
<dbReference type="GeneID" id="54300904"/>
<dbReference type="InterPro" id="IPR033753">
    <property type="entry name" value="GCV_H/Fam206"/>
</dbReference>
<gene>
    <name evidence="6" type="ORF">K452DRAFT_311293</name>
</gene>
<dbReference type="PANTHER" id="PTHR11715:SF3">
    <property type="entry name" value="GLYCINE CLEAVAGE SYSTEM H PROTEIN-RELATED"/>
    <property type="match status" value="1"/>
</dbReference>
<evidence type="ECO:0000313" key="6">
    <source>
        <dbReference type="EMBL" id="KAF2138833.1"/>
    </source>
</evidence>
<comment type="subcellular location">
    <subcellularLocation>
        <location evidence="4">Mitochondrion</location>
    </subcellularLocation>
</comment>
<dbReference type="NCBIfam" id="TIGR00527">
    <property type="entry name" value="gcvH"/>
    <property type="match status" value="1"/>
</dbReference>
<sequence length="144" mass="15466">MPRARPAGCCPCPQRSTVREKKYTQDHEWVEVSADKKSFTLGISHYAASALGDVVYVELPQTDTSYGAHDAIGAVESVKSASDIMTPLAGTVVAVNTGLEAAPSTINKDPEGEGWIAKIDLEDPTALEGEGLLSKEEYRKLTEE</sequence>
<dbReference type="PROSITE" id="PS50968">
    <property type="entry name" value="BIOTINYL_LIPOYL"/>
    <property type="match status" value="1"/>
</dbReference>
<organism evidence="6 7">
    <name type="scientific">Aplosporella prunicola CBS 121167</name>
    <dbReference type="NCBI Taxonomy" id="1176127"/>
    <lineage>
        <taxon>Eukaryota</taxon>
        <taxon>Fungi</taxon>
        <taxon>Dikarya</taxon>
        <taxon>Ascomycota</taxon>
        <taxon>Pezizomycotina</taxon>
        <taxon>Dothideomycetes</taxon>
        <taxon>Dothideomycetes incertae sedis</taxon>
        <taxon>Botryosphaeriales</taxon>
        <taxon>Aplosporellaceae</taxon>
        <taxon>Aplosporella</taxon>
    </lineage>
</organism>
<dbReference type="InterPro" id="IPR017453">
    <property type="entry name" value="GCV_H_sub"/>
</dbReference>
<dbReference type="Gene3D" id="2.40.50.100">
    <property type="match status" value="1"/>
</dbReference>
<feature type="modified residue" description="N6-lipoyllysine" evidence="3">
    <location>
        <position position="79"/>
    </location>
</feature>
<keyword evidence="2 3" id="KW-0450">Lipoyl</keyword>